<reference evidence="3 4" key="1">
    <citation type="submission" date="2020-07" db="EMBL/GenBank/DDBJ databases">
        <authorList>
            <person name="Sun Q."/>
        </authorList>
    </citation>
    <scope>NUCLEOTIDE SEQUENCE [LARGE SCALE GENOMIC DNA]</scope>
    <source>
        <strain evidence="3 4">MAH-1</strain>
    </source>
</reference>
<protein>
    <submittedName>
        <fullName evidence="3">Uncharacterized protein</fullName>
    </submittedName>
</protein>
<dbReference type="Proteomes" id="UP000535020">
    <property type="component" value="Unassembled WGS sequence"/>
</dbReference>
<dbReference type="EMBL" id="JACBJI010000001">
    <property type="protein sequence ID" value="NYA69439.1"/>
    <property type="molecule type" value="Genomic_DNA"/>
</dbReference>
<keyword evidence="2" id="KW-0472">Membrane</keyword>
<evidence type="ECO:0000256" key="1">
    <source>
        <dbReference type="SAM" id="MobiDB-lite"/>
    </source>
</evidence>
<keyword evidence="2" id="KW-0812">Transmembrane</keyword>
<evidence type="ECO:0000313" key="3">
    <source>
        <dbReference type="EMBL" id="NYA69439.1"/>
    </source>
</evidence>
<sequence length="140" mass="15980">MHMNSFDLENGPRHDSGFKTPDGYFDGLEDQVMARLMATEPKVIPLFTRHRKTIYAVAAILVLALMIPLYNLLTKPSENIEDAALEHYLAYESGLNQFDLLTVLEPEDIQKLQEQSELPVSDEAIEYQLYGNNIEHIITE</sequence>
<accession>A0A7Y9C4L0</accession>
<name>A0A7Y9C4L0_9FLAO</name>
<dbReference type="AlphaFoldDB" id="A0A7Y9C4L0"/>
<feature type="transmembrane region" description="Helical" evidence="2">
    <location>
        <begin position="54"/>
        <end position="73"/>
    </location>
</feature>
<proteinExistence type="predicted"/>
<organism evidence="3 4">
    <name type="scientific">Flavobacterium agri</name>
    <dbReference type="NCBI Taxonomy" id="2743471"/>
    <lineage>
        <taxon>Bacteria</taxon>
        <taxon>Pseudomonadati</taxon>
        <taxon>Bacteroidota</taxon>
        <taxon>Flavobacteriia</taxon>
        <taxon>Flavobacteriales</taxon>
        <taxon>Flavobacteriaceae</taxon>
        <taxon>Flavobacterium</taxon>
    </lineage>
</organism>
<evidence type="ECO:0000256" key="2">
    <source>
        <dbReference type="SAM" id="Phobius"/>
    </source>
</evidence>
<evidence type="ECO:0000313" key="4">
    <source>
        <dbReference type="Proteomes" id="UP000535020"/>
    </source>
</evidence>
<comment type="caution">
    <text evidence="3">The sequence shown here is derived from an EMBL/GenBank/DDBJ whole genome shotgun (WGS) entry which is preliminary data.</text>
</comment>
<keyword evidence="4" id="KW-1185">Reference proteome</keyword>
<gene>
    <name evidence="3" type="ORF">HZF10_00790</name>
</gene>
<dbReference type="RefSeq" id="WP_176004256.1">
    <property type="nucleotide sequence ID" value="NZ_JABWMI010000001.1"/>
</dbReference>
<feature type="region of interest" description="Disordered" evidence="1">
    <location>
        <begin position="1"/>
        <end position="20"/>
    </location>
</feature>
<keyword evidence="2" id="KW-1133">Transmembrane helix</keyword>